<evidence type="ECO:0000256" key="4">
    <source>
        <dbReference type="ARBA" id="ARBA00022946"/>
    </source>
</evidence>
<dbReference type="Gene3D" id="3.30.160.190">
    <property type="entry name" value="atu1810 like domain"/>
    <property type="match status" value="1"/>
</dbReference>
<dbReference type="EMBL" id="JAAEDH010000001">
    <property type="protein sequence ID" value="MBR0653815.1"/>
    <property type="molecule type" value="Genomic_DNA"/>
</dbReference>
<dbReference type="GO" id="GO:0016020">
    <property type="term" value="C:membrane"/>
    <property type="evidence" value="ECO:0007669"/>
    <property type="project" value="UniProtKB-SubCell"/>
</dbReference>
<dbReference type="PANTHER" id="PTHR12219:SF8">
    <property type="entry name" value="NADH DEHYDROGENASE [UBIQUINONE] IRON-SULFUR PROTEIN 4, MITOCHONDRIAL"/>
    <property type="match status" value="1"/>
</dbReference>
<organism evidence="8 9">
    <name type="scientific">Plastoroseomonas arctica</name>
    <dbReference type="NCBI Taxonomy" id="1509237"/>
    <lineage>
        <taxon>Bacteria</taxon>
        <taxon>Pseudomonadati</taxon>
        <taxon>Pseudomonadota</taxon>
        <taxon>Alphaproteobacteria</taxon>
        <taxon>Acetobacterales</taxon>
        <taxon>Acetobacteraceae</taxon>
        <taxon>Plastoroseomonas</taxon>
    </lineage>
</organism>
<dbReference type="Pfam" id="PF04800">
    <property type="entry name" value="NDUS4"/>
    <property type="match status" value="1"/>
</dbReference>
<keyword evidence="3" id="KW-0679">Respiratory chain</keyword>
<dbReference type="Proteomes" id="UP001196068">
    <property type="component" value="Unassembled WGS sequence"/>
</dbReference>
<dbReference type="AlphaFoldDB" id="A0AAF1JUA3"/>
<keyword evidence="6" id="KW-0472">Membrane</keyword>
<dbReference type="GO" id="GO:0022900">
    <property type="term" value="P:electron transport chain"/>
    <property type="evidence" value="ECO:0007669"/>
    <property type="project" value="InterPro"/>
</dbReference>
<accession>A0AAF1JUA3</accession>
<gene>
    <name evidence="8" type="ORF">GXW79_01860</name>
</gene>
<dbReference type="RefSeq" id="WP_211872497.1">
    <property type="nucleotide sequence ID" value="NZ_JAAEDH010000001.1"/>
</dbReference>
<evidence type="ECO:0000256" key="1">
    <source>
        <dbReference type="ARBA" id="ARBA00004370"/>
    </source>
</evidence>
<dbReference type="InterPro" id="IPR038532">
    <property type="entry name" value="NDUFS4-like_sf"/>
</dbReference>
<sequence>MAQRARIHPVAKSAMQSGRASKTEWMFEWEPGEAQRADPLTGWAGSGDTAAQVRLFFPTQATAIAYAEARGIAYELEAEKPPAPAIKPKAYADNFKFGRTENWSH</sequence>
<evidence type="ECO:0000256" key="2">
    <source>
        <dbReference type="ARBA" id="ARBA00022448"/>
    </source>
</evidence>
<evidence type="ECO:0000313" key="8">
    <source>
        <dbReference type="EMBL" id="MBR0653815.1"/>
    </source>
</evidence>
<reference evidence="8" key="1">
    <citation type="submission" date="2020-01" db="EMBL/GenBank/DDBJ databases">
        <authorList>
            <person name="Rat A."/>
        </authorList>
    </citation>
    <scope>NUCLEOTIDE SEQUENCE</scope>
    <source>
        <strain evidence="8">LMG 28251</strain>
    </source>
</reference>
<keyword evidence="2" id="KW-0813">Transport</keyword>
<keyword evidence="9" id="KW-1185">Reference proteome</keyword>
<evidence type="ECO:0000256" key="5">
    <source>
        <dbReference type="ARBA" id="ARBA00022982"/>
    </source>
</evidence>
<protein>
    <submittedName>
        <fullName evidence="8">ETC complex I subunit</fullName>
    </submittedName>
</protein>
<proteinExistence type="predicted"/>
<feature type="region of interest" description="Disordered" evidence="7">
    <location>
        <begin position="1"/>
        <end position="22"/>
    </location>
</feature>
<dbReference type="InterPro" id="IPR006885">
    <property type="entry name" value="NADH_UbQ_FeS_4_mit-like"/>
</dbReference>
<comment type="caution">
    <text evidence="8">The sequence shown here is derived from an EMBL/GenBank/DDBJ whole genome shotgun (WGS) entry which is preliminary data.</text>
</comment>
<evidence type="ECO:0000256" key="7">
    <source>
        <dbReference type="SAM" id="MobiDB-lite"/>
    </source>
</evidence>
<keyword evidence="5" id="KW-0249">Electron transport</keyword>
<reference evidence="8" key="2">
    <citation type="journal article" date="2021" name="Syst. Appl. Microbiol.">
        <title>Roseomonas hellenica sp. nov., isolated from roots of wild-growing Alkanna tinctoria.</title>
        <authorList>
            <person name="Rat A."/>
            <person name="Naranjo H.D."/>
            <person name="Lebbe L."/>
            <person name="Cnockaert M."/>
            <person name="Krigas N."/>
            <person name="Grigoriadou K."/>
            <person name="Maloupa E."/>
            <person name="Willems A."/>
        </authorList>
    </citation>
    <scope>NUCLEOTIDE SEQUENCE</scope>
    <source>
        <strain evidence="8">LMG 28251</strain>
    </source>
</reference>
<comment type="subcellular location">
    <subcellularLocation>
        <location evidence="1">Membrane</location>
    </subcellularLocation>
</comment>
<evidence type="ECO:0000313" key="9">
    <source>
        <dbReference type="Proteomes" id="UP001196068"/>
    </source>
</evidence>
<name>A0AAF1JUA3_9PROT</name>
<evidence type="ECO:0000256" key="3">
    <source>
        <dbReference type="ARBA" id="ARBA00022660"/>
    </source>
</evidence>
<keyword evidence="4" id="KW-0809">Transit peptide</keyword>
<dbReference type="PANTHER" id="PTHR12219">
    <property type="entry name" value="NADH-UBIQUINONE OXIDOREDUCTASE"/>
    <property type="match status" value="1"/>
</dbReference>
<evidence type="ECO:0000256" key="6">
    <source>
        <dbReference type="ARBA" id="ARBA00023136"/>
    </source>
</evidence>